<dbReference type="PROSITE" id="PS51257">
    <property type="entry name" value="PROKAR_LIPOPROTEIN"/>
    <property type="match status" value="1"/>
</dbReference>
<dbReference type="InterPro" id="IPR008391">
    <property type="entry name" value="AXE1_dom"/>
</dbReference>
<keyword evidence="4" id="KW-1185">Reference proteome</keyword>
<organism evidence="3 4">
    <name type="scientific">Zhongshania arctica</name>
    <dbReference type="NCBI Taxonomy" id="3238302"/>
    <lineage>
        <taxon>Bacteria</taxon>
        <taxon>Pseudomonadati</taxon>
        <taxon>Pseudomonadota</taxon>
        <taxon>Gammaproteobacteria</taxon>
        <taxon>Cellvibrionales</taxon>
        <taxon>Spongiibacteraceae</taxon>
        <taxon>Zhongshania</taxon>
    </lineage>
</organism>
<accession>A0ABV3TSG1</accession>
<keyword evidence="3" id="KW-0378">Hydrolase</keyword>
<evidence type="ECO:0000313" key="4">
    <source>
        <dbReference type="Proteomes" id="UP001557484"/>
    </source>
</evidence>
<dbReference type="InterPro" id="IPR029058">
    <property type="entry name" value="AB_hydrolase_fold"/>
</dbReference>
<name>A0ABV3TSG1_9GAMM</name>
<dbReference type="Proteomes" id="UP001557484">
    <property type="component" value="Unassembled WGS sequence"/>
</dbReference>
<dbReference type="RefSeq" id="WP_368374233.1">
    <property type="nucleotide sequence ID" value="NZ_JBFRYB010000001.1"/>
</dbReference>
<dbReference type="Gene3D" id="3.40.50.1820">
    <property type="entry name" value="alpha/beta hydrolase"/>
    <property type="match status" value="1"/>
</dbReference>
<comment type="caution">
    <text evidence="3">The sequence shown here is derived from an EMBL/GenBank/DDBJ whole genome shotgun (WGS) entry which is preliminary data.</text>
</comment>
<evidence type="ECO:0000259" key="2">
    <source>
        <dbReference type="Pfam" id="PF05448"/>
    </source>
</evidence>
<dbReference type="SUPFAM" id="SSF53474">
    <property type="entry name" value="alpha/beta-Hydrolases"/>
    <property type="match status" value="1"/>
</dbReference>
<sequence>MTQKMLWSAGRLTLSAITLVLFAGCSDNDSSSPAASATPDPLILDTSCDTAAFPSPLWTQCELENWPRTIEAEFEQLAPAFVQRSLAQQLSNFAEMTARFIDDPSWGLPPAFGNTPLTPLCSAGMGPCVGDPFRYPGVEGGDGRVFYEQEAEVIPVVYYDRECARISGRVWRPRNINGRLPAVVIKNGSVQAGEQLYWWAAQALVRAGYMVLTNDPRGQGKSDLGTPQGGQGGNINGAVFFEGLVDDIDFLLSSAEQPYPHEANCQGTYPTITAAFNPMAESLDAQRIGIAGHSYGAGGVTWVQSYGATGSDPWPGLLSELNPVKVIVAWDALGSSNQPTSATITNLIPSSFPLLQAVVSPEGAPPVVPRVPALGFTSEYGFTPIPFILDPDRNGFLQGFSEWREASMPVYQIAIAGSTHLDYSLGPELPATSWCAEVIDNRCVGGWARPAITHYTVAWFDRWLKRAGEAGFDNADARLLDDQQWAPRFSRHYSSARYFTTRGGENIDCTDIRLNCEPPQTE</sequence>
<feature type="chain" id="PRO_5046318667" evidence="1">
    <location>
        <begin position="24"/>
        <end position="522"/>
    </location>
</feature>
<evidence type="ECO:0000313" key="3">
    <source>
        <dbReference type="EMBL" id="MEX1664107.1"/>
    </source>
</evidence>
<gene>
    <name evidence="3" type="ORF">AB4875_01340</name>
</gene>
<feature type="signal peptide" evidence="1">
    <location>
        <begin position="1"/>
        <end position="23"/>
    </location>
</feature>
<keyword evidence="1" id="KW-0732">Signal</keyword>
<dbReference type="EC" id="3.4.-.-" evidence="3"/>
<reference evidence="3 4" key="1">
    <citation type="journal article" date="2011" name="Int. J. Syst. Evol. Microbiol.">
        <title>Zhongshania antarctica gen. nov., sp. nov. and Zhongshania guokunii sp. nov., gammaproteobacteria respectively isolated from coastal attached (fast) ice and surface seawater of the Antarctic.</title>
        <authorList>
            <person name="Li H.J."/>
            <person name="Zhang X.Y."/>
            <person name="Chen C.X."/>
            <person name="Zhang Y.J."/>
            <person name="Gao Z.M."/>
            <person name="Yu Y."/>
            <person name="Chen X.L."/>
            <person name="Chen B."/>
            <person name="Zhang Y.Z."/>
        </authorList>
    </citation>
    <scope>NUCLEOTIDE SEQUENCE [LARGE SCALE GENOMIC DNA]</scope>
    <source>
        <strain evidence="3 4">R06B22</strain>
    </source>
</reference>
<evidence type="ECO:0000256" key="1">
    <source>
        <dbReference type="SAM" id="SignalP"/>
    </source>
</evidence>
<dbReference type="EMBL" id="JBFRYB010000001">
    <property type="protein sequence ID" value="MEX1664107.1"/>
    <property type="molecule type" value="Genomic_DNA"/>
</dbReference>
<feature type="domain" description="Acetyl xylan esterase" evidence="2">
    <location>
        <begin position="149"/>
        <end position="252"/>
    </location>
</feature>
<protein>
    <submittedName>
        <fullName evidence="3">Alpha/beta hydrolase family protein</fullName>
        <ecNumber evidence="3">3.4.-.-</ecNumber>
    </submittedName>
</protein>
<dbReference type="Pfam" id="PF05448">
    <property type="entry name" value="AXE1"/>
    <property type="match status" value="1"/>
</dbReference>
<dbReference type="GO" id="GO:0016787">
    <property type="term" value="F:hydrolase activity"/>
    <property type="evidence" value="ECO:0007669"/>
    <property type="project" value="UniProtKB-KW"/>
</dbReference>
<proteinExistence type="predicted"/>